<dbReference type="Proteomes" id="UP000596095">
    <property type="component" value="Chromosome"/>
</dbReference>
<dbReference type="CDD" id="cd00093">
    <property type="entry name" value="HTH_XRE"/>
    <property type="match status" value="1"/>
</dbReference>
<accession>A0ABD7C561</accession>
<sequence>MEFRTDSLSARIRVARISNGLSQTDLAKALNVNRATVGHWERELGFVPSIDHLHALSRVTCVSVSWLITGNTIADGGKPEGMRLQMEAHMLTASRNLPISLLDNIVELMRSAERHI</sequence>
<evidence type="ECO:0000259" key="1">
    <source>
        <dbReference type="PROSITE" id="PS50943"/>
    </source>
</evidence>
<feature type="domain" description="HTH cro/C1-type" evidence="1">
    <location>
        <begin position="12"/>
        <end position="67"/>
    </location>
</feature>
<reference evidence="2 3" key="1">
    <citation type="submission" date="2021-01" db="EMBL/GenBank/DDBJ databases">
        <title>Genome Characterization of a novel Stenotrophomonas isolate with high keratinase activity.</title>
        <authorList>
            <person name="Cao Z.-J."/>
        </authorList>
    </citation>
    <scope>NUCLEOTIDE SEQUENCE [LARGE SCALE GENOMIC DNA]</scope>
    <source>
        <strain evidence="2 3">DHHJ</strain>
    </source>
</reference>
<evidence type="ECO:0000313" key="2">
    <source>
        <dbReference type="EMBL" id="QQQ42232.1"/>
    </source>
</evidence>
<dbReference type="EMBL" id="CP067993">
    <property type="protein sequence ID" value="QQQ42232.1"/>
    <property type="molecule type" value="Genomic_DNA"/>
</dbReference>
<organism evidence="2 3">
    <name type="scientific">Stenotrophomonas maltophilia</name>
    <name type="common">Pseudomonas maltophilia</name>
    <name type="synonym">Xanthomonas maltophilia</name>
    <dbReference type="NCBI Taxonomy" id="40324"/>
    <lineage>
        <taxon>Bacteria</taxon>
        <taxon>Pseudomonadati</taxon>
        <taxon>Pseudomonadota</taxon>
        <taxon>Gammaproteobacteria</taxon>
        <taxon>Lysobacterales</taxon>
        <taxon>Lysobacteraceae</taxon>
        <taxon>Stenotrophomonas</taxon>
        <taxon>Stenotrophomonas maltophilia group</taxon>
    </lineage>
</organism>
<dbReference type="RefSeq" id="WP_049400816.1">
    <property type="nucleotide sequence ID" value="NZ_AP021867.1"/>
</dbReference>
<dbReference type="Gene3D" id="1.10.260.40">
    <property type="entry name" value="lambda repressor-like DNA-binding domains"/>
    <property type="match status" value="1"/>
</dbReference>
<gene>
    <name evidence="2" type="ORF">JJL50_20205</name>
</gene>
<dbReference type="SUPFAM" id="SSF47413">
    <property type="entry name" value="lambda repressor-like DNA-binding domains"/>
    <property type="match status" value="1"/>
</dbReference>
<dbReference type="SMART" id="SM00530">
    <property type="entry name" value="HTH_XRE"/>
    <property type="match status" value="1"/>
</dbReference>
<evidence type="ECO:0000313" key="3">
    <source>
        <dbReference type="Proteomes" id="UP000596095"/>
    </source>
</evidence>
<dbReference type="Pfam" id="PF01381">
    <property type="entry name" value="HTH_3"/>
    <property type="match status" value="1"/>
</dbReference>
<dbReference type="AlphaFoldDB" id="A0ABD7C561"/>
<proteinExistence type="predicted"/>
<dbReference type="InterPro" id="IPR010982">
    <property type="entry name" value="Lambda_DNA-bd_dom_sf"/>
</dbReference>
<dbReference type="InterPro" id="IPR001387">
    <property type="entry name" value="Cro/C1-type_HTH"/>
</dbReference>
<protein>
    <submittedName>
        <fullName evidence="2">Helix-turn-helix transcriptional regulator</fullName>
    </submittedName>
</protein>
<dbReference type="PROSITE" id="PS50943">
    <property type="entry name" value="HTH_CROC1"/>
    <property type="match status" value="1"/>
</dbReference>
<name>A0ABD7C561_STEMA</name>